<dbReference type="GO" id="GO:0071281">
    <property type="term" value="P:cellular response to iron ion"/>
    <property type="evidence" value="ECO:0007669"/>
    <property type="project" value="TreeGrafter"/>
</dbReference>
<feature type="non-terminal residue" evidence="2">
    <location>
        <position position="319"/>
    </location>
</feature>
<sequence length="319" mass="34621">PDLILATEYHKAEVIPGLERLGLTVLTLDPRSLDEVLEAITLAGKCTGKEDEASQLVTEMENRINATTEKTAGLAEAENLCVFYIVYHDPLMTVGSDTLIHELIVKAGGINIAQDLTGDYPTIGLEAVIAANPQVIVASYGHGSAADMPLQFAQNEPRLADVDAHVNNQVYGIDANLISRPGPRIADGLELLAKMIHPEKFEEMIPSPMEVTDQAGRVVRIERMPEKIISLAPSNTEILYALGLEGKLVGVTKYCDYPEAAKDKPKVGGFSTVDIERVVEIEPDLILAVNIHKKEVIPSLERLGLTVVCLDPTTLEEVL</sequence>
<feature type="domain" description="Fe/B12 periplasmic-binding" evidence="1">
    <location>
        <begin position="227"/>
        <end position="319"/>
    </location>
</feature>
<proteinExistence type="predicted"/>
<organism evidence="2">
    <name type="scientific">marine sediment metagenome</name>
    <dbReference type="NCBI Taxonomy" id="412755"/>
    <lineage>
        <taxon>unclassified sequences</taxon>
        <taxon>metagenomes</taxon>
        <taxon>ecological metagenomes</taxon>
    </lineage>
</organism>
<dbReference type="PROSITE" id="PS50983">
    <property type="entry name" value="FE_B12_PBP"/>
    <property type="match status" value="2"/>
</dbReference>
<reference evidence="2" key="1">
    <citation type="journal article" date="2014" name="Front. Microbiol.">
        <title>High frequency of phylogenetically diverse reductive dehalogenase-homologous genes in deep subseafloor sedimentary metagenomes.</title>
        <authorList>
            <person name="Kawai M."/>
            <person name="Futagami T."/>
            <person name="Toyoda A."/>
            <person name="Takaki Y."/>
            <person name="Nishi S."/>
            <person name="Hori S."/>
            <person name="Arai W."/>
            <person name="Tsubouchi T."/>
            <person name="Morono Y."/>
            <person name="Uchiyama I."/>
            <person name="Ito T."/>
            <person name="Fujiyama A."/>
            <person name="Inagaki F."/>
            <person name="Takami H."/>
        </authorList>
    </citation>
    <scope>NUCLEOTIDE SEQUENCE</scope>
    <source>
        <strain evidence="2">Expedition CK06-06</strain>
    </source>
</reference>
<dbReference type="PANTHER" id="PTHR30535:SF34">
    <property type="entry name" value="MOLYBDATE-BINDING PROTEIN MOLA"/>
    <property type="match status" value="1"/>
</dbReference>
<dbReference type="EMBL" id="BARV01009230">
    <property type="protein sequence ID" value="GAI13932.1"/>
    <property type="molecule type" value="Genomic_DNA"/>
</dbReference>
<dbReference type="PANTHER" id="PTHR30535">
    <property type="entry name" value="VITAMIN B12-BINDING PROTEIN"/>
    <property type="match status" value="1"/>
</dbReference>
<gene>
    <name evidence="2" type="ORF">S06H3_18285</name>
</gene>
<dbReference type="AlphaFoldDB" id="X1L3K2"/>
<comment type="caution">
    <text evidence="2">The sequence shown here is derived from an EMBL/GenBank/DDBJ whole genome shotgun (WGS) entry which is preliminary data.</text>
</comment>
<dbReference type="Pfam" id="PF01497">
    <property type="entry name" value="Peripla_BP_2"/>
    <property type="match status" value="2"/>
</dbReference>
<evidence type="ECO:0000313" key="2">
    <source>
        <dbReference type="EMBL" id="GAI13932.1"/>
    </source>
</evidence>
<protein>
    <recommendedName>
        <fullName evidence="1">Fe/B12 periplasmic-binding domain-containing protein</fullName>
    </recommendedName>
</protein>
<feature type="non-terminal residue" evidence="2">
    <location>
        <position position="1"/>
    </location>
</feature>
<dbReference type="InterPro" id="IPR050902">
    <property type="entry name" value="ABC_Transporter_SBP"/>
</dbReference>
<dbReference type="InterPro" id="IPR002491">
    <property type="entry name" value="ABC_transptr_periplasmic_BD"/>
</dbReference>
<name>X1L3K2_9ZZZZ</name>
<dbReference type="SUPFAM" id="SSF53807">
    <property type="entry name" value="Helical backbone' metal receptor"/>
    <property type="match status" value="2"/>
</dbReference>
<dbReference type="Gene3D" id="3.40.50.1980">
    <property type="entry name" value="Nitrogenase molybdenum iron protein domain"/>
    <property type="match status" value="3"/>
</dbReference>
<feature type="domain" description="Fe/B12 periplasmic-binding" evidence="1">
    <location>
        <begin position="1"/>
        <end position="200"/>
    </location>
</feature>
<evidence type="ECO:0000259" key="1">
    <source>
        <dbReference type="PROSITE" id="PS50983"/>
    </source>
</evidence>
<accession>X1L3K2</accession>